<keyword evidence="10" id="KW-1185">Reference proteome</keyword>
<dbReference type="Proteomes" id="UP000295244">
    <property type="component" value="Unassembled WGS sequence"/>
</dbReference>
<dbReference type="SUPFAM" id="SSF52540">
    <property type="entry name" value="P-loop containing nucleoside triphosphate hydrolases"/>
    <property type="match status" value="1"/>
</dbReference>
<dbReference type="HAMAP" id="MF_01543">
    <property type="entry name" value="FTHFS"/>
    <property type="match status" value="1"/>
</dbReference>
<evidence type="ECO:0000256" key="7">
    <source>
        <dbReference type="ARBA" id="ARBA00049033"/>
    </source>
</evidence>
<dbReference type="FunFam" id="3.30.1510.10:FF:000001">
    <property type="entry name" value="Formate--tetrahydrofolate ligase"/>
    <property type="match status" value="1"/>
</dbReference>
<keyword evidence="4 9" id="KW-0436">Ligase</keyword>
<dbReference type="RefSeq" id="WP_132693005.1">
    <property type="nucleotide sequence ID" value="NZ_SKBU01000055.1"/>
</dbReference>
<feature type="non-terminal residue" evidence="9">
    <location>
        <position position="585"/>
    </location>
</feature>
<keyword evidence="6" id="KW-0067">ATP-binding</keyword>
<evidence type="ECO:0000313" key="9">
    <source>
        <dbReference type="EMBL" id="TCJ11884.1"/>
    </source>
</evidence>
<dbReference type="Gene3D" id="3.40.50.300">
    <property type="entry name" value="P-loop containing nucleotide triphosphate hydrolases"/>
    <property type="match status" value="1"/>
</dbReference>
<dbReference type="Gene3D" id="3.10.410.10">
    <property type="entry name" value="Formyltetrahydrofolate synthetase, domain 3"/>
    <property type="match status" value="1"/>
</dbReference>
<dbReference type="CDD" id="cd00477">
    <property type="entry name" value="FTHFS"/>
    <property type="match status" value="1"/>
</dbReference>
<gene>
    <name evidence="9" type="ORF">E0L93_15570</name>
</gene>
<dbReference type="InterPro" id="IPR027417">
    <property type="entry name" value="P-loop_NTPase"/>
</dbReference>
<dbReference type="InterPro" id="IPR000559">
    <property type="entry name" value="Formate_THF_ligase"/>
</dbReference>
<keyword evidence="3" id="KW-0554">One-carbon metabolism</keyword>
<comment type="similarity">
    <text evidence="8">Belongs to the formate--tetrahydrofolate ligase family.</text>
</comment>
<dbReference type="FunFam" id="3.10.410.10:FF:000001">
    <property type="entry name" value="Putative formate--tetrahydrofolate ligase"/>
    <property type="match status" value="1"/>
</dbReference>
<dbReference type="GO" id="GO:0005524">
    <property type="term" value="F:ATP binding"/>
    <property type="evidence" value="ECO:0007669"/>
    <property type="project" value="UniProtKB-KW"/>
</dbReference>
<protein>
    <recommendedName>
        <fullName evidence="2">formate--tetrahydrofolate ligase</fullName>
        <ecNumber evidence="2">6.3.4.3</ecNumber>
    </recommendedName>
</protein>
<evidence type="ECO:0000256" key="5">
    <source>
        <dbReference type="ARBA" id="ARBA00022741"/>
    </source>
</evidence>
<keyword evidence="5" id="KW-0547">Nucleotide-binding</keyword>
<proteinExistence type="inferred from homology"/>
<dbReference type="NCBIfam" id="NF010030">
    <property type="entry name" value="PRK13505.1"/>
    <property type="match status" value="1"/>
</dbReference>
<dbReference type="PROSITE" id="PS00722">
    <property type="entry name" value="FTHFS_2"/>
    <property type="match status" value="1"/>
</dbReference>
<evidence type="ECO:0000256" key="2">
    <source>
        <dbReference type="ARBA" id="ARBA00012295"/>
    </source>
</evidence>
<dbReference type="EC" id="6.3.4.3" evidence="2"/>
<name>A0A4R1B1J9_9ACTN</name>
<dbReference type="InterPro" id="IPR020628">
    <property type="entry name" value="Formate_THF_ligase_CS"/>
</dbReference>
<dbReference type="GO" id="GO:0035999">
    <property type="term" value="P:tetrahydrofolate interconversion"/>
    <property type="evidence" value="ECO:0007669"/>
    <property type="project" value="UniProtKB-UniPathway"/>
</dbReference>
<dbReference type="AlphaFoldDB" id="A0A4R1B1J9"/>
<evidence type="ECO:0000256" key="8">
    <source>
        <dbReference type="ARBA" id="ARBA00061363"/>
    </source>
</evidence>
<dbReference type="GO" id="GO:0004329">
    <property type="term" value="F:formate-tetrahydrofolate ligase activity"/>
    <property type="evidence" value="ECO:0007669"/>
    <property type="project" value="UniProtKB-EC"/>
</dbReference>
<dbReference type="OrthoDB" id="9761733at2"/>
<dbReference type="PROSITE" id="PS00721">
    <property type="entry name" value="FTHFS_1"/>
    <property type="match status" value="1"/>
</dbReference>
<evidence type="ECO:0000313" key="10">
    <source>
        <dbReference type="Proteomes" id="UP000295244"/>
    </source>
</evidence>
<comment type="caution">
    <text evidence="9">The sequence shown here is derived from an EMBL/GenBank/DDBJ whole genome shotgun (WGS) entry which is preliminary data.</text>
</comment>
<evidence type="ECO:0000256" key="3">
    <source>
        <dbReference type="ARBA" id="ARBA00022563"/>
    </source>
</evidence>
<organism evidence="9 10">
    <name type="scientific">Rubrobacter taiwanensis</name>
    <dbReference type="NCBI Taxonomy" id="185139"/>
    <lineage>
        <taxon>Bacteria</taxon>
        <taxon>Bacillati</taxon>
        <taxon>Actinomycetota</taxon>
        <taxon>Rubrobacteria</taxon>
        <taxon>Rubrobacterales</taxon>
        <taxon>Rubrobacteraceae</taxon>
        <taxon>Rubrobacter</taxon>
    </lineage>
</organism>
<dbReference type="EMBL" id="SKBU01000055">
    <property type="protein sequence ID" value="TCJ11884.1"/>
    <property type="molecule type" value="Genomic_DNA"/>
</dbReference>
<dbReference type="UniPathway" id="UPA00193"/>
<comment type="catalytic activity">
    <reaction evidence="7">
        <text>(6S)-5,6,7,8-tetrahydrofolate + formate + ATP = (6R)-10-formyltetrahydrofolate + ADP + phosphate</text>
        <dbReference type="Rhea" id="RHEA:20221"/>
        <dbReference type="ChEBI" id="CHEBI:15740"/>
        <dbReference type="ChEBI" id="CHEBI:30616"/>
        <dbReference type="ChEBI" id="CHEBI:43474"/>
        <dbReference type="ChEBI" id="CHEBI:57453"/>
        <dbReference type="ChEBI" id="CHEBI:195366"/>
        <dbReference type="ChEBI" id="CHEBI:456216"/>
        <dbReference type="EC" id="6.3.4.3"/>
    </reaction>
</comment>
<dbReference type="Gene3D" id="3.30.1510.10">
    <property type="entry name" value="Domain 2, N(10)-formyltetrahydrofolate synthetase"/>
    <property type="match status" value="1"/>
</dbReference>
<dbReference type="Pfam" id="PF01268">
    <property type="entry name" value="FTHFS"/>
    <property type="match status" value="1"/>
</dbReference>
<evidence type="ECO:0000256" key="6">
    <source>
        <dbReference type="ARBA" id="ARBA00022840"/>
    </source>
</evidence>
<comment type="pathway">
    <text evidence="1">One-carbon metabolism; tetrahydrofolate interconversion.</text>
</comment>
<accession>A0A4R1B1J9</accession>
<evidence type="ECO:0000256" key="4">
    <source>
        <dbReference type="ARBA" id="ARBA00022598"/>
    </source>
</evidence>
<evidence type="ECO:0000256" key="1">
    <source>
        <dbReference type="ARBA" id="ARBA00004777"/>
    </source>
</evidence>
<reference evidence="9 10" key="1">
    <citation type="submission" date="2019-03" db="EMBL/GenBank/DDBJ databases">
        <title>Whole genome sequence of a novel Rubrobacter taiwanensis strain, isolated from Yellowstone National Park.</title>
        <authorList>
            <person name="Freed S."/>
            <person name="Ramaley R.F."/>
            <person name="Kyndt J.A."/>
        </authorList>
    </citation>
    <scope>NUCLEOTIDE SEQUENCE [LARGE SCALE GENOMIC DNA]</scope>
    <source>
        <strain evidence="9 10">Yellowstone</strain>
    </source>
</reference>
<sequence length="585" mass="62146">MSGTTTTTTSGGRSNLQIARGARLLPIREIAHSMGIKSELLEPYGEGVAKIKLEEALEELEERPKGRYILVSAITPTPLGEGKTTTTVGLGQAFSHIGKRATIAIRQASMGPAFGIKGGAAGGGYSQVVPMERLNLHLTGDGHAVTEAHNMLSAIIDNHLHQGNELGIELHSISWRRVVDVNDRALRNIIIGLGSKADGIPRQTGFDITAASEVMAILALSSSLKDLRERLGRIVVGTNGVGEPVSAEDLKAAGAMAVILKEAIKPNLMQTLEGTPALVHAGPFGNIATGNSSVVADLIGIRSGDYLITEAGFGADMGAERFFNIKCRVSGLRPDAAVVVATVRALKVHSGRYEVAAGKPLPEELLKENPDDVYAGAENLKKQLENIKLHGIPAVVAINAFPTDHPSEHRAIEEVAKQMGAKAAVCNHFAEGGKGAILLAEALEKTIEEEKERSSSSSSSSSFRFLYPLEASLKQKIETIAKEVYGAGKVEYEQEALRQLERYEGWGFRKLAVCIAKTHLSISSDPALKGAPLGWVLPVREVRLSAGAGFIYPICGQMRTMPGLSASPAAQSIDIDDDGQIVGLF</sequence>